<evidence type="ECO:0000256" key="1">
    <source>
        <dbReference type="SAM" id="Phobius"/>
    </source>
</evidence>
<dbReference type="InterPro" id="IPR012338">
    <property type="entry name" value="Beta-lactam/transpept-like"/>
</dbReference>
<dbReference type="InterPro" id="IPR001466">
    <property type="entry name" value="Beta-lactam-related"/>
</dbReference>
<evidence type="ECO:0000313" key="4">
    <source>
        <dbReference type="Proteomes" id="UP000220841"/>
    </source>
</evidence>
<sequence>MKNRQKASIICKSILCLMICIFITNEVWFTNVVRAESGTLTDRSIEDFKKKMDEQVPKWQENYEVPGVAIGIVHEGRIAYTLNYGYVDKKTKKAVSDDTLFQAGSISKSLTAWGILHLVDEGRLSLDDPVGKYLTKWKLPNSEFNNNEVTIRRLLSHTAGLSAHKGYLGVVPGKHLDSIEESLSGKGWLNEPVEVTNKPGSETIYSGGGYTILQLVIEEVTGIPFDRYMEEQIMKPLGIKSSSFLQRPENHNLSKAYGYFGEELPSYQFTEQAAAGLKTNVTDMMTLILASMDANNKGNGVIKSEHVEEMQKLVLGENGLGIFEKKLSNQWKLLYHSGDNRGWHSFYGFIPNIKDGLVILTNGEGGIDLRQDIYHAWIEYETGKLPESYFSLAEQRKNNSITSIVIGATLGLYLLLFVIRLYKGRRTFIFKQEKRSYIGLVVRTFLLIITAILVFCAAYLWRVFSLNSGNTINFILIMVWIITLLISGFFPKIKSNKKQRMKRKDLTSKLHVCNVKG</sequence>
<keyword evidence="1" id="KW-0812">Transmembrane</keyword>
<dbReference type="AlphaFoldDB" id="A0A2A8HEG1"/>
<keyword evidence="1" id="KW-0472">Membrane</keyword>
<keyword evidence="1" id="KW-1133">Transmembrane helix</keyword>
<dbReference type="Pfam" id="PF00144">
    <property type="entry name" value="Beta-lactamase"/>
    <property type="match status" value="1"/>
</dbReference>
<gene>
    <name evidence="3" type="ORF">CN585_16945</name>
</gene>
<dbReference type="InterPro" id="IPR050491">
    <property type="entry name" value="AmpC-like"/>
</dbReference>
<accession>A0A2A8HEG1</accession>
<dbReference type="PANTHER" id="PTHR46825:SF12">
    <property type="entry name" value="PENICILLIN-BINDING PROTEIN 4"/>
    <property type="match status" value="1"/>
</dbReference>
<dbReference type="RefSeq" id="WP_098226779.1">
    <property type="nucleotide sequence ID" value="NZ_NUBY01000077.1"/>
</dbReference>
<dbReference type="PANTHER" id="PTHR46825">
    <property type="entry name" value="D-ALANYL-D-ALANINE-CARBOXYPEPTIDASE/ENDOPEPTIDASE AMPH"/>
    <property type="match status" value="1"/>
</dbReference>
<reference evidence="3 4" key="1">
    <citation type="submission" date="2017-09" db="EMBL/GenBank/DDBJ databases">
        <title>Large-scale bioinformatics analysis of Bacillus genomes uncovers conserved roles of natural products in bacterial physiology.</title>
        <authorList>
            <consortium name="Agbiome Team Llc"/>
            <person name="Bleich R.M."/>
            <person name="Grubbs K.J."/>
            <person name="Santa Maria K.C."/>
            <person name="Allen S.E."/>
            <person name="Farag S."/>
            <person name="Shank E.A."/>
            <person name="Bowers A."/>
        </authorList>
    </citation>
    <scope>NUCLEOTIDE SEQUENCE [LARGE SCALE GENOMIC DNA]</scope>
    <source>
        <strain evidence="3 4">AFS021349</strain>
    </source>
</reference>
<dbReference type="Proteomes" id="UP000220841">
    <property type="component" value="Unassembled WGS sequence"/>
</dbReference>
<evidence type="ECO:0000313" key="3">
    <source>
        <dbReference type="EMBL" id="PEQ04850.1"/>
    </source>
</evidence>
<evidence type="ECO:0000259" key="2">
    <source>
        <dbReference type="Pfam" id="PF00144"/>
    </source>
</evidence>
<feature type="transmembrane region" description="Helical" evidence="1">
    <location>
        <begin position="472"/>
        <end position="493"/>
    </location>
</feature>
<dbReference type="EMBL" id="NUBY01000077">
    <property type="protein sequence ID" value="PEQ04850.1"/>
    <property type="molecule type" value="Genomic_DNA"/>
</dbReference>
<feature type="transmembrane region" description="Helical" evidence="1">
    <location>
        <begin position="440"/>
        <end position="460"/>
    </location>
</feature>
<dbReference type="Gene3D" id="3.40.710.10">
    <property type="entry name" value="DD-peptidase/beta-lactamase superfamily"/>
    <property type="match status" value="1"/>
</dbReference>
<comment type="caution">
    <text evidence="3">The sequence shown here is derived from an EMBL/GenBank/DDBJ whole genome shotgun (WGS) entry which is preliminary data.</text>
</comment>
<feature type="domain" description="Beta-lactamase-related" evidence="2">
    <location>
        <begin position="60"/>
        <end position="373"/>
    </location>
</feature>
<organism evidence="3 4">
    <name type="scientific">Bacillus toyonensis</name>
    <dbReference type="NCBI Taxonomy" id="155322"/>
    <lineage>
        <taxon>Bacteria</taxon>
        <taxon>Bacillati</taxon>
        <taxon>Bacillota</taxon>
        <taxon>Bacilli</taxon>
        <taxon>Bacillales</taxon>
        <taxon>Bacillaceae</taxon>
        <taxon>Bacillus</taxon>
        <taxon>Bacillus cereus group</taxon>
    </lineage>
</organism>
<dbReference type="SUPFAM" id="SSF56601">
    <property type="entry name" value="beta-lactamase/transpeptidase-like"/>
    <property type="match status" value="1"/>
</dbReference>
<protein>
    <submittedName>
        <fullName evidence="3">Penicillin-binding protein</fullName>
    </submittedName>
</protein>
<name>A0A2A8HEG1_9BACI</name>
<proteinExistence type="predicted"/>
<feature type="transmembrane region" description="Helical" evidence="1">
    <location>
        <begin position="401"/>
        <end position="419"/>
    </location>
</feature>